<proteinExistence type="predicted"/>
<evidence type="ECO:0000313" key="1">
    <source>
        <dbReference type="EMBL" id="TGY77421.1"/>
    </source>
</evidence>
<dbReference type="Proteomes" id="UP000306319">
    <property type="component" value="Unassembled WGS sequence"/>
</dbReference>
<keyword evidence="1" id="KW-0067">ATP-binding</keyword>
<reference evidence="1" key="1">
    <citation type="submission" date="2019-04" db="EMBL/GenBank/DDBJ databases">
        <title>Microbes associate with the intestines of laboratory mice.</title>
        <authorList>
            <person name="Navarre W."/>
            <person name="Wong E."/>
            <person name="Huang K."/>
            <person name="Tropini C."/>
            <person name="Ng K."/>
            <person name="Yu B."/>
        </authorList>
    </citation>
    <scope>NUCLEOTIDE SEQUENCE</scope>
    <source>
        <strain evidence="1">NM04_E33</strain>
    </source>
</reference>
<sequence length="757" mass="86975">MLKTDVTWPEDFRYQTKTEWEPVGFFSEALCNATSFDLMLGFFSSTAINVLSYGFASFIYNGGKMRMIINDILSSDDISAISMAHEGNYLPYFDLSNFESLCYTLNNRNRHFFDCLAWLIRNDHIEIKIVRMVNGNGIAHTKCGTFSDGINKIGFEGSVNFSLSALMHNKESLSVFCDWNGPADTGRINGIQKSFDRAFKGEDDDIEFIDAADLKGYIIERAQPKHLQELLENEQELINSLDKEGMPATVRKALSKAQERITAAIDKMKVSKQVDLIAPHFPYPSGPREYQQIAFENWKNNIQKGLFAMATGTGKTITSLNCLLEIYKRSGYYKALILVPTITLVNQWAIECKKFGFSGIVKVYSKNPNWRKEIDDIEFNESLDSSGKKYSYIIISTYASYARDNVFNRLNVFPRKQVLMIADEAHNMGAGKILSRLKNVPYLRRIGLSATPERQYDEETTSKIMKFFGCDSSYIYEYSMAEAIEKGVLCRYRYYPHIVRLTSSEMEEYLEISRKLAQYYVFNQNTFRPKDDDMLTALLLKRKCIIHKAANKEAVFKEILERRIKDKGNLDYTLVYVPEGNKRDEDADIYDNTDTIGDDAESAHLIDVYTKIVRDLNPTITVRQFTSNSTERDNLLRDFAEGKLNVLTSMKCLDEGVDVPRSELAIFCASTGNPRQFIQRRGRILRTHPDKHMAEIHDLVVAPEVCDSEETYKMEKNMLANELKRVYNFAHLSENLDDTIREMEDILNYYNLSIFNV</sequence>
<keyword evidence="2" id="KW-1185">Reference proteome</keyword>
<keyword evidence="1" id="KW-0378">Hydrolase</keyword>
<keyword evidence="1" id="KW-0347">Helicase</keyword>
<comment type="caution">
    <text evidence="1">The sequence shown here is derived from an EMBL/GenBank/DDBJ whole genome shotgun (WGS) entry which is preliminary data.</text>
</comment>
<gene>
    <name evidence="1" type="ORF">E5331_14645</name>
</gene>
<organism evidence="1 2">
    <name type="scientific">Lepagella muris</name>
    <dbReference type="NCBI Taxonomy" id="3032870"/>
    <lineage>
        <taxon>Bacteria</taxon>
        <taxon>Pseudomonadati</taxon>
        <taxon>Bacteroidota</taxon>
        <taxon>Bacteroidia</taxon>
        <taxon>Bacteroidales</taxon>
        <taxon>Muribaculaceae</taxon>
        <taxon>Lepagella</taxon>
    </lineage>
</organism>
<evidence type="ECO:0000313" key="2">
    <source>
        <dbReference type="Proteomes" id="UP000306319"/>
    </source>
</evidence>
<keyword evidence="1" id="KW-0547">Nucleotide-binding</keyword>
<name>A0AC61RHS2_9BACT</name>
<accession>A0AC61RHS2</accession>
<protein>
    <submittedName>
        <fullName evidence="1">DEAD/DEAH box helicase</fullName>
    </submittedName>
</protein>
<dbReference type="EMBL" id="SRYB01000025">
    <property type="protein sequence ID" value="TGY77421.1"/>
    <property type="molecule type" value="Genomic_DNA"/>
</dbReference>